<dbReference type="OrthoDB" id="5994at2759"/>
<dbReference type="AlphaFoldDB" id="A0A835UBD0"/>
<evidence type="ECO:0000256" key="2">
    <source>
        <dbReference type="PROSITE-ProRule" id="PRU00708"/>
    </source>
</evidence>
<keyword evidence="1" id="KW-0677">Repeat</keyword>
<dbReference type="EMBL" id="JADCNL010000013">
    <property type="protein sequence ID" value="KAG0455033.1"/>
    <property type="molecule type" value="Genomic_DNA"/>
</dbReference>
<dbReference type="Pfam" id="PF13041">
    <property type="entry name" value="PPR_2"/>
    <property type="match status" value="1"/>
</dbReference>
<evidence type="ECO:0008006" key="5">
    <source>
        <dbReference type="Google" id="ProtNLM"/>
    </source>
</evidence>
<sequence>MVAITAAKFTQTSPLLPPTECSLQILRFIAAGDLQKAVSALSYIPCHDSTLYAALLHACAAQPLLSLGRALHRRLLLFSSAGSLDLFLSNHLINMYAKCGRTVIAHYLFDQMPRRNIVSWTALLTGYSHTGQHKHCLQLFSSMLGHCIPNEYGIVAALSSSTGAWQCLHGRQGSSILASSCCHLSFFVEMRRCGVGFDRATLISVISACSTLEQCRQLHTLCIKACFVSEAEIATALVKAYSCLGGDLHECYDVFVAVNKHDIVSWTGIMTSCSEEEPAEAVFMFCQLRREGFEPDRHTFSIVVKACAGFATEKHSMALHSLVLKSGYGTDTVLCNALIHAYARCGNIKLAICIFNEMKLRDQVSWNSIIKAYAAHGKGKEALGVFQHMDFPPDSATFVGILTACSHCGYVNEGRRIFKEMSEVYGIAPQRDHFACMVDILGRAGKLLEAKELIDQMPIEADHVVWRRYWGMQEAWGEYYWGKGCSKVGGIGAREICWLCNDVKHLLRYKKLW</sequence>
<dbReference type="InterPro" id="IPR002885">
    <property type="entry name" value="PPR_rpt"/>
</dbReference>
<dbReference type="PROSITE" id="PS51375">
    <property type="entry name" value="PPR"/>
    <property type="match status" value="2"/>
</dbReference>
<feature type="repeat" description="PPR" evidence="2">
    <location>
        <begin position="331"/>
        <end position="365"/>
    </location>
</feature>
<organism evidence="3 4">
    <name type="scientific">Vanilla planifolia</name>
    <name type="common">Vanilla</name>
    <dbReference type="NCBI Taxonomy" id="51239"/>
    <lineage>
        <taxon>Eukaryota</taxon>
        <taxon>Viridiplantae</taxon>
        <taxon>Streptophyta</taxon>
        <taxon>Embryophyta</taxon>
        <taxon>Tracheophyta</taxon>
        <taxon>Spermatophyta</taxon>
        <taxon>Magnoliopsida</taxon>
        <taxon>Liliopsida</taxon>
        <taxon>Asparagales</taxon>
        <taxon>Orchidaceae</taxon>
        <taxon>Vanilloideae</taxon>
        <taxon>Vanilleae</taxon>
        <taxon>Vanilla</taxon>
    </lineage>
</organism>
<dbReference type="InterPro" id="IPR011990">
    <property type="entry name" value="TPR-like_helical_dom_sf"/>
</dbReference>
<dbReference type="Pfam" id="PF01535">
    <property type="entry name" value="PPR"/>
    <property type="match status" value="4"/>
</dbReference>
<accession>A0A835UBD0</accession>
<dbReference type="InterPro" id="IPR046960">
    <property type="entry name" value="PPR_At4g14850-like_plant"/>
</dbReference>
<reference evidence="3 4" key="1">
    <citation type="journal article" date="2020" name="Nat. Food">
        <title>A phased Vanilla planifolia genome enables genetic improvement of flavour and production.</title>
        <authorList>
            <person name="Hasing T."/>
            <person name="Tang H."/>
            <person name="Brym M."/>
            <person name="Khazi F."/>
            <person name="Huang T."/>
            <person name="Chambers A.H."/>
        </authorList>
    </citation>
    <scope>NUCLEOTIDE SEQUENCE [LARGE SCALE GENOMIC DNA]</scope>
    <source>
        <tissue evidence="3">Leaf</tissue>
    </source>
</reference>
<evidence type="ECO:0000256" key="1">
    <source>
        <dbReference type="ARBA" id="ARBA00022737"/>
    </source>
</evidence>
<gene>
    <name evidence="3" type="ORF">HPP92_024325</name>
</gene>
<dbReference type="PANTHER" id="PTHR47926">
    <property type="entry name" value="PENTATRICOPEPTIDE REPEAT-CONTAINING PROTEIN"/>
    <property type="match status" value="1"/>
</dbReference>
<feature type="repeat" description="PPR" evidence="2">
    <location>
        <begin position="85"/>
        <end position="119"/>
    </location>
</feature>
<protein>
    <recommendedName>
        <fullName evidence="5">Pentatricopeptide repeat-containing protein</fullName>
    </recommendedName>
</protein>
<dbReference type="GO" id="GO:0003723">
    <property type="term" value="F:RNA binding"/>
    <property type="evidence" value="ECO:0007669"/>
    <property type="project" value="InterPro"/>
</dbReference>
<name>A0A835UBD0_VANPL</name>
<comment type="caution">
    <text evidence="3">The sequence shown here is derived from an EMBL/GenBank/DDBJ whole genome shotgun (WGS) entry which is preliminary data.</text>
</comment>
<dbReference type="NCBIfam" id="TIGR00756">
    <property type="entry name" value="PPR"/>
    <property type="match status" value="4"/>
</dbReference>
<keyword evidence="4" id="KW-1185">Reference proteome</keyword>
<dbReference type="Gene3D" id="1.25.40.10">
    <property type="entry name" value="Tetratricopeptide repeat domain"/>
    <property type="match status" value="4"/>
</dbReference>
<proteinExistence type="predicted"/>
<dbReference type="PANTHER" id="PTHR47926:SF382">
    <property type="entry name" value="PENTACOTRIPEPTIDE-REPEAT REGION OF PRORP DOMAIN-CONTAINING PROTEIN"/>
    <property type="match status" value="1"/>
</dbReference>
<dbReference type="GO" id="GO:0009451">
    <property type="term" value="P:RNA modification"/>
    <property type="evidence" value="ECO:0007669"/>
    <property type="project" value="InterPro"/>
</dbReference>
<evidence type="ECO:0000313" key="3">
    <source>
        <dbReference type="EMBL" id="KAG0455033.1"/>
    </source>
</evidence>
<evidence type="ECO:0000313" key="4">
    <source>
        <dbReference type="Proteomes" id="UP000636800"/>
    </source>
</evidence>
<dbReference type="GO" id="GO:0099402">
    <property type="term" value="P:plant organ development"/>
    <property type="evidence" value="ECO:0007669"/>
    <property type="project" value="UniProtKB-ARBA"/>
</dbReference>
<dbReference type="Proteomes" id="UP000636800">
    <property type="component" value="Chromosome 13"/>
</dbReference>
<dbReference type="FunFam" id="1.25.40.10:FF:000158">
    <property type="entry name" value="pentatricopeptide repeat-containing protein At2g33680"/>
    <property type="match status" value="1"/>
</dbReference>